<dbReference type="InterPro" id="IPR012854">
    <property type="entry name" value="Cu_amine_oxidase-like_N"/>
</dbReference>
<keyword evidence="7" id="KW-1185">Reference proteome</keyword>
<dbReference type="GO" id="GO:0071555">
    <property type="term" value="P:cell wall organization"/>
    <property type="evidence" value="ECO:0007669"/>
    <property type="project" value="UniProtKB-KW"/>
</dbReference>
<dbReference type="Pfam" id="PF01510">
    <property type="entry name" value="Amidase_2"/>
    <property type="match status" value="1"/>
</dbReference>
<keyword evidence="4" id="KW-0961">Cell wall biogenesis/degradation</keyword>
<dbReference type="Pfam" id="PF07833">
    <property type="entry name" value="Cu_amine_oxidN1"/>
    <property type="match status" value="1"/>
</dbReference>
<keyword evidence="3" id="KW-0378">Hydrolase</keyword>
<dbReference type="Gene3D" id="3.40.80.10">
    <property type="entry name" value="Peptidoglycan recognition protein-like"/>
    <property type="match status" value="1"/>
</dbReference>
<dbReference type="EMBL" id="VNJK01000001">
    <property type="protein sequence ID" value="TVX93059.1"/>
    <property type="molecule type" value="Genomic_DNA"/>
</dbReference>
<evidence type="ECO:0000256" key="4">
    <source>
        <dbReference type="ARBA" id="ARBA00023316"/>
    </source>
</evidence>
<dbReference type="GO" id="GO:0009254">
    <property type="term" value="P:peptidoglycan turnover"/>
    <property type="evidence" value="ECO:0007669"/>
    <property type="project" value="TreeGrafter"/>
</dbReference>
<dbReference type="AlphaFoldDB" id="A0A559IZK4"/>
<dbReference type="PANTHER" id="PTHR30417">
    <property type="entry name" value="N-ACETYLMURAMOYL-L-ALANINE AMIDASE AMID"/>
    <property type="match status" value="1"/>
</dbReference>
<name>A0A559IZK4_9BACL</name>
<dbReference type="SUPFAM" id="SSF55846">
    <property type="entry name" value="N-acetylmuramoyl-L-alanine amidase-like"/>
    <property type="match status" value="1"/>
</dbReference>
<sequence>MKIAQMGNEHTNSSSRKGHVPFVIVNHISSSTMSSMDNWFRSSGNEVSSAHFGVSKDGRVHQYVDIKLAAWANGLKAAAIPNAPSIVVKEMKVNPNLYTISIEHEGTDGNLTEAQFTASVWLHGHIQAEVKRIWGKIIKLDARHVIGHCHIDPIRKASCPGPRFPWDRLYQVLKGEEEMLEKVKVDVNGKKVGEGLLVNGITYVPVRVVGEALGAVVDWNEKNKTVKLTPREG</sequence>
<comment type="catalytic activity">
    <reaction evidence="1">
        <text>Hydrolyzes the link between N-acetylmuramoyl residues and L-amino acid residues in certain cell-wall glycopeptides.</text>
        <dbReference type="EC" id="3.5.1.28"/>
    </reaction>
</comment>
<gene>
    <name evidence="6" type="ORF">FPZ44_08290</name>
</gene>
<evidence type="ECO:0000256" key="2">
    <source>
        <dbReference type="ARBA" id="ARBA00011901"/>
    </source>
</evidence>
<dbReference type="SMART" id="SM00644">
    <property type="entry name" value="Ami_2"/>
    <property type="match status" value="1"/>
</dbReference>
<feature type="domain" description="N-acetylmuramoyl-L-alanine amidase" evidence="5">
    <location>
        <begin position="8"/>
        <end position="161"/>
    </location>
</feature>
<protein>
    <recommendedName>
        <fullName evidence="2">N-acetylmuramoyl-L-alanine amidase</fullName>
        <ecNumber evidence="2">3.5.1.28</ecNumber>
    </recommendedName>
</protein>
<dbReference type="GO" id="GO:0008745">
    <property type="term" value="F:N-acetylmuramoyl-L-alanine amidase activity"/>
    <property type="evidence" value="ECO:0007669"/>
    <property type="project" value="UniProtKB-EC"/>
</dbReference>
<evidence type="ECO:0000256" key="1">
    <source>
        <dbReference type="ARBA" id="ARBA00001561"/>
    </source>
</evidence>
<dbReference type="PANTHER" id="PTHR30417:SF1">
    <property type="entry name" value="N-ACETYLMURAMOYL-L-ALANINE AMIDASE AMID"/>
    <property type="match status" value="1"/>
</dbReference>
<evidence type="ECO:0000313" key="6">
    <source>
        <dbReference type="EMBL" id="TVX93059.1"/>
    </source>
</evidence>
<dbReference type="SUPFAM" id="SSF55383">
    <property type="entry name" value="Copper amine oxidase, domain N"/>
    <property type="match status" value="1"/>
</dbReference>
<evidence type="ECO:0000259" key="5">
    <source>
        <dbReference type="SMART" id="SM00644"/>
    </source>
</evidence>
<organism evidence="6 7">
    <name type="scientific">Paenibacillus agilis</name>
    <dbReference type="NCBI Taxonomy" id="3020863"/>
    <lineage>
        <taxon>Bacteria</taxon>
        <taxon>Bacillati</taxon>
        <taxon>Bacillota</taxon>
        <taxon>Bacilli</taxon>
        <taxon>Bacillales</taxon>
        <taxon>Paenibacillaceae</taxon>
        <taxon>Paenibacillus</taxon>
    </lineage>
</organism>
<dbReference type="InterPro" id="IPR051206">
    <property type="entry name" value="NAMLAA_amidase_2"/>
</dbReference>
<dbReference type="CDD" id="cd06583">
    <property type="entry name" value="PGRP"/>
    <property type="match status" value="1"/>
</dbReference>
<proteinExistence type="predicted"/>
<evidence type="ECO:0000313" key="7">
    <source>
        <dbReference type="Proteomes" id="UP000318102"/>
    </source>
</evidence>
<dbReference type="GO" id="GO:0009253">
    <property type="term" value="P:peptidoglycan catabolic process"/>
    <property type="evidence" value="ECO:0007669"/>
    <property type="project" value="InterPro"/>
</dbReference>
<dbReference type="Gene3D" id="3.30.457.10">
    <property type="entry name" value="Copper amine oxidase-like, N-terminal domain"/>
    <property type="match status" value="1"/>
</dbReference>
<dbReference type="InterPro" id="IPR036505">
    <property type="entry name" value="Amidase/PGRP_sf"/>
</dbReference>
<dbReference type="Proteomes" id="UP000318102">
    <property type="component" value="Unassembled WGS sequence"/>
</dbReference>
<dbReference type="OrthoDB" id="9794294at2"/>
<dbReference type="EC" id="3.5.1.28" evidence="2"/>
<accession>A0A559IZK4</accession>
<dbReference type="InterPro" id="IPR036582">
    <property type="entry name" value="Mao_N_sf"/>
</dbReference>
<comment type="caution">
    <text evidence="6">The sequence shown here is derived from an EMBL/GenBank/DDBJ whole genome shotgun (WGS) entry which is preliminary data.</text>
</comment>
<dbReference type="RefSeq" id="WP_144989171.1">
    <property type="nucleotide sequence ID" value="NZ_VNJK01000001.1"/>
</dbReference>
<dbReference type="InterPro" id="IPR002502">
    <property type="entry name" value="Amidase_domain"/>
</dbReference>
<reference evidence="6 7" key="1">
    <citation type="submission" date="2019-07" db="EMBL/GenBank/DDBJ databases">
        <authorList>
            <person name="Kim J."/>
        </authorList>
    </citation>
    <scope>NUCLEOTIDE SEQUENCE [LARGE SCALE GENOMIC DNA]</scope>
    <source>
        <strain evidence="6 7">N4</strain>
    </source>
</reference>
<evidence type="ECO:0000256" key="3">
    <source>
        <dbReference type="ARBA" id="ARBA00022801"/>
    </source>
</evidence>